<dbReference type="EnsemblPlants" id="KEH28070">
    <property type="protein sequence ID" value="KEH28070"/>
    <property type="gene ID" value="MTR_5g063315"/>
</dbReference>
<proteinExistence type="predicted"/>
<evidence type="ECO:0000313" key="3">
    <source>
        <dbReference type="Proteomes" id="UP000002051"/>
    </source>
</evidence>
<sequence length="278" mass="31369">MDGWGVLVARYGDEDVRLIVGGQSGSSWWREVAKICDGVGVDIGGWFEECVAIKSVSNCIENRLSCWKSRFLSFGGRLLLLKYIVTSMAIYDLSFFQAPSGGWEVGGWGQSGSSWWRETVKICDGVGVDIGGWIEECVARKECEGLRVREMREFNPALLGKWYWRMLVNRVGFLYRVLVARYGEEDGRLVGGGRSGSFWWREVAKICDGVGVDIGGWFEECVARNVGDGVDTYFGLSIDCVLRRLVFWESVLNRIKNRMSGWKSRFLSFGGRLILLNM</sequence>
<dbReference type="PANTHER" id="PTHR33116">
    <property type="entry name" value="REVERSE TRANSCRIPTASE ZINC-BINDING DOMAIN-CONTAINING PROTEIN-RELATED-RELATED"/>
    <property type="match status" value="1"/>
</dbReference>
<protein>
    <submittedName>
        <fullName evidence="1 2">Uncharacterized protein</fullName>
    </submittedName>
</protein>
<keyword evidence="3" id="KW-1185">Reference proteome</keyword>
<accession>A0A072UQD7</accession>
<reference evidence="2" key="3">
    <citation type="submission" date="2015-04" db="UniProtKB">
        <authorList>
            <consortium name="EnsemblPlants"/>
        </authorList>
    </citation>
    <scope>IDENTIFICATION</scope>
    <source>
        <strain evidence="2">cv. Jemalong A17</strain>
    </source>
</reference>
<organism evidence="1 3">
    <name type="scientific">Medicago truncatula</name>
    <name type="common">Barrel medic</name>
    <name type="synonym">Medicago tribuloides</name>
    <dbReference type="NCBI Taxonomy" id="3880"/>
    <lineage>
        <taxon>Eukaryota</taxon>
        <taxon>Viridiplantae</taxon>
        <taxon>Streptophyta</taxon>
        <taxon>Embryophyta</taxon>
        <taxon>Tracheophyta</taxon>
        <taxon>Spermatophyta</taxon>
        <taxon>Magnoliopsida</taxon>
        <taxon>eudicotyledons</taxon>
        <taxon>Gunneridae</taxon>
        <taxon>Pentapetalae</taxon>
        <taxon>rosids</taxon>
        <taxon>fabids</taxon>
        <taxon>Fabales</taxon>
        <taxon>Fabaceae</taxon>
        <taxon>Papilionoideae</taxon>
        <taxon>50 kb inversion clade</taxon>
        <taxon>NPAAA clade</taxon>
        <taxon>Hologalegina</taxon>
        <taxon>IRL clade</taxon>
        <taxon>Trifolieae</taxon>
        <taxon>Medicago</taxon>
    </lineage>
</organism>
<dbReference type="HOGENOM" id="CLU_000680_15_4_1"/>
<dbReference type="AlphaFoldDB" id="A0A072UQD7"/>
<dbReference type="EMBL" id="CM001221">
    <property type="protein sequence ID" value="KEH28070.1"/>
    <property type="molecule type" value="Genomic_DNA"/>
</dbReference>
<dbReference type="Proteomes" id="UP000002051">
    <property type="component" value="Chromosome 5"/>
</dbReference>
<gene>
    <name evidence="1" type="ordered locus">MTR_5g063315</name>
</gene>
<evidence type="ECO:0000313" key="2">
    <source>
        <dbReference type="EnsemblPlants" id="KEH28070"/>
    </source>
</evidence>
<reference evidence="1 3" key="2">
    <citation type="journal article" date="2014" name="BMC Genomics">
        <title>An improved genome release (version Mt4.0) for the model legume Medicago truncatula.</title>
        <authorList>
            <person name="Tang H."/>
            <person name="Krishnakumar V."/>
            <person name="Bidwell S."/>
            <person name="Rosen B."/>
            <person name="Chan A."/>
            <person name="Zhou S."/>
            <person name="Gentzbittel L."/>
            <person name="Childs K.L."/>
            <person name="Yandell M."/>
            <person name="Gundlach H."/>
            <person name="Mayer K.F."/>
            <person name="Schwartz D.C."/>
            <person name="Town C.D."/>
        </authorList>
    </citation>
    <scope>GENOME REANNOTATION</scope>
    <source>
        <strain evidence="1">A17</strain>
        <strain evidence="2 3">cv. Jemalong A17</strain>
    </source>
</reference>
<dbReference type="PANTHER" id="PTHR33116:SF78">
    <property type="entry name" value="OS12G0587133 PROTEIN"/>
    <property type="match status" value="1"/>
</dbReference>
<reference evidence="1 3" key="1">
    <citation type="journal article" date="2011" name="Nature">
        <title>The Medicago genome provides insight into the evolution of rhizobial symbioses.</title>
        <authorList>
            <person name="Young N.D."/>
            <person name="Debelle F."/>
            <person name="Oldroyd G.E."/>
            <person name="Geurts R."/>
            <person name="Cannon S.B."/>
            <person name="Udvardi M.K."/>
            <person name="Benedito V.A."/>
            <person name="Mayer K.F."/>
            <person name="Gouzy J."/>
            <person name="Schoof H."/>
            <person name="Van de Peer Y."/>
            <person name="Proost S."/>
            <person name="Cook D.R."/>
            <person name="Meyers B.C."/>
            <person name="Spannagl M."/>
            <person name="Cheung F."/>
            <person name="De Mita S."/>
            <person name="Krishnakumar V."/>
            <person name="Gundlach H."/>
            <person name="Zhou S."/>
            <person name="Mudge J."/>
            <person name="Bharti A.K."/>
            <person name="Murray J.D."/>
            <person name="Naoumkina M.A."/>
            <person name="Rosen B."/>
            <person name="Silverstein K.A."/>
            <person name="Tang H."/>
            <person name="Rombauts S."/>
            <person name="Zhao P.X."/>
            <person name="Zhou P."/>
            <person name="Barbe V."/>
            <person name="Bardou P."/>
            <person name="Bechner M."/>
            <person name="Bellec A."/>
            <person name="Berger A."/>
            <person name="Berges H."/>
            <person name="Bidwell S."/>
            <person name="Bisseling T."/>
            <person name="Choisne N."/>
            <person name="Couloux A."/>
            <person name="Denny R."/>
            <person name="Deshpande S."/>
            <person name="Dai X."/>
            <person name="Doyle J.J."/>
            <person name="Dudez A.M."/>
            <person name="Farmer A.D."/>
            <person name="Fouteau S."/>
            <person name="Franken C."/>
            <person name="Gibelin C."/>
            <person name="Gish J."/>
            <person name="Goldstein S."/>
            <person name="Gonzalez A.J."/>
            <person name="Green P.J."/>
            <person name="Hallab A."/>
            <person name="Hartog M."/>
            <person name="Hua A."/>
            <person name="Humphray S.J."/>
            <person name="Jeong D.H."/>
            <person name="Jing Y."/>
            <person name="Jocker A."/>
            <person name="Kenton S.M."/>
            <person name="Kim D.J."/>
            <person name="Klee K."/>
            <person name="Lai H."/>
            <person name="Lang C."/>
            <person name="Lin S."/>
            <person name="Macmil S.L."/>
            <person name="Magdelenat G."/>
            <person name="Matthews L."/>
            <person name="McCorrison J."/>
            <person name="Monaghan E.L."/>
            <person name="Mun J.H."/>
            <person name="Najar F.Z."/>
            <person name="Nicholson C."/>
            <person name="Noirot C."/>
            <person name="O'Bleness M."/>
            <person name="Paule C.R."/>
            <person name="Poulain J."/>
            <person name="Prion F."/>
            <person name="Qin B."/>
            <person name="Qu C."/>
            <person name="Retzel E.F."/>
            <person name="Riddle C."/>
            <person name="Sallet E."/>
            <person name="Samain S."/>
            <person name="Samson N."/>
            <person name="Sanders I."/>
            <person name="Saurat O."/>
            <person name="Scarpelli C."/>
            <person name="Schiex T."/>
            <person name="Segurens B."/>
            <person name="Severin A.J."/>
            <person name="Sherrier D.J."/>
            <person name="Shi R."/>
            <person name="Sims S."/>
            <person name="Singer S.R."/>
            <person name="Sinharoy S."/>
            <person name="Sterck L."/>
            <person name="Viollet A."/>
            <person name="Wang B.B."/>
            <person name="Wang K."/>
            <person name="Wang M."/>
            <person name="Wang X."/>
            <person name="Warfsmann J."/>
            <person name="Weissenbach J."/>
            <person name="White D.D."/>
            <person name="White J.D."/>
            <person name="Wiley G.B."/>
            <person name="Wincker P."/>
            <person name="Xing Y."/>
            <person name="Yang L."/>
            <person name="Yao Z."/>
            <person name="Ying F."/>
            <person name="Zhai J."/>
            <person name="Zhou L."/>
            <person name="Zuber A."/>
            <person name="Denarie J."/>
            <person name="Dixon R.A."/>
            <person name="May G.D."/>
            <person name="Schwartz D.C."/>
            <person name="Rogers J."/>
            <person name="Quetier F."/>
            <person name="Town C.D."/>
            <person name="Roe B.A."/>
        </authorList>
    </citation>
    <scope>NUCLEOTIDE SEQUENCE [LARGE SCALE GENOMIC DNA]</scope>
    <source>
        <strain evidence="1">A17</strain>
        <strain evidence="2 3">cv. Jemalong A17</strain>
    </source>
</reference>
<evidence type="ECO:0000313" key="1">
    <source>
        <dbReference type="EMBL" id="KEH28070.1"/>
    </source>
</evidence>
<name>A0A072UQD7_MEDTR</name>